<evidence type="ECO:0000256" key="5">
    <source>
        <dbReference type="HAMAP-Rule" id="MF_01281"/>
    </source>
</evidence>
<dbReference type="PANTHER" id="PTHR43794:SF11">
    <property type="entry name" value="AMIDOHYDROLASE-RELATED DOMAIN-CONTAINING PROTEIN"/>
    <property type="match status" value="1"/>
</dbReference>
<dbReference type="SUPFAM" id="SSF51338">
    <property type="entry name" value="Composite domain of metallo-dependent hydrolases"/>
    <property type="match status" value="1"/>
</dbReference>
<keyword evidence="2 5" id="KW-0479">Metal-binding</keyword>
<comment type="cofactor">
    <cofactor evidence="5">
        <name>Zn(2+)</name>
        <dbReference type="ChEBI" id="CHEBI:29105"/>
    </cofactor>
    <text evidence="5">Binds 1 zinc ion per subunit.</text>
</comment>
<feature type="binding site" evidence="5">
    <location>
        <position position="224"/>
    </location>
    <ligand>
        <name>substrate</name>
    </ligand>
</feature>
<feature type="domain" description="Amidohydrolase-related" evidence="6">
    <location>
        <begin position="64"/>
        <end position="412"/>
    </location>
</feature>
<evidence type="ECO:0000256" key="2">
    <source>
        <dbReference type="ARBA" id="ARBA00022723"/>
    </source>
</evidence>
<dbReference type="SUPFAM" id="SSF51556">
    <property type="entry name" value="Metallo-dependent hydrolases"/>
    <property type="match status" value="1"/>
</dbReference>
<feature type="binding site" evidence="5">
    <location>
        <position position="74"/>
    </location>
    <ligand>
        <name>Zn(2+)</name>
        <dbReference type="ChEBI" id="CHEBI:29105"/>
    </ligand>
</feature>
<keyword evidence="4 5" id="KW-0862">Zinc</keyword>
<feature type="binding site" evidence="5">
    <location>
        <position position="221"/>
    </location>
    <ligand>
        <name>Zn(2+)</name>
        <dbReference type="ChEBI" id="CHEBI:29105"/>
    </ligand>
</feature>
<feature type="binding site" evidence="5">
    <location>
        <position position="101"/>
    </location>
    <ligand>
        <name>substrate</name>
    </ligand>
</feature>
<keyword evidence="8" id="KW-1185">Reference proteome</keyword>
<protein>
    <recommendedName>
        <fullName evidence="5">5-methylthioadenosine/S-adenosylhomocysteine deaminase</fullName>
        <shortName evidence="5">MTA/SAH deaminase</shortName>
        <ecNumber evidence="5">3.5.4.28</ecNumber>
        <ecNumber evidence="5">3.5.4.31</ecNumber>
    </recommendedName>
</protein>
<dbReference type="InterPro" id="IPR011059">
    <property type="entry name" value="Metal-dep_hydrolase_composite"/>
</dbReference>
<dbReference type="CDD" id="cd01298">
    <property type="entry name" value="ATZ_TRZ_like"/>
    <property type="match status" value="1"/>
</dbReference>
<comment type="similarity">
    <text evidence="1">Belongs to the metallo-dependent hydrolases superfamily. ATZ/TRZ family.</text>
</comment>
<gene>
    <name evidence="5" type="primary">mtaD</name>
    <name evidence="7" type="ORF">EF096_10795</name>
</gene>
<comment type="catalytic activity">
    <reaction evidence="5">
        <text>S-methyl-5'-thioadenosine + H2O + H(+) = S-methyl-5'-thioinosine + NH4(+)</text>
        <dbReference type="Rhea" id="RHEA:25025"/>
        <dbReference type="ChEBI" id="CHEBI:15377"/>
        <dbReference type="ChEBI" id="CHEBI:15378"/>
        <dbReference type="ChEBI" id="CHEBI:17509"/>
        <dbReference type="ChEBI" id="CHEBI:28938"/>
        <dbReference type="ChEBI" id="CHEBI:48595"/>
        <dbReference type="EC" id="3.5.4.31"/>
    </reaction>
</comment>
<feature type="binding site" evidence="5">
    <location>
        <position position="309"/>
    </location>
    <ligand>
        <name>substrate</name>
    </ligand>
</feature>
<dbReference type="InterPro" id="IPR006680">
    <property type="entry name" value="Amidohydro-rel"/>
</dbReference>
<dbReference type="RefSeq" id="WP_123889715.1">
    <property type="nucleotide sequence ID" value="NZ_RKKU01000012.1"/>
</dbReference>
<reference evidence="7 8" key="1">
    <citation type="submission" date="2018-11" db="EMBL/GenBank/DDBJ databases">
        <authorList>
            <person name="Jang G.I."/>
            <person name="Hwang C.Y."/>
        </authorList>
    </citation>
    <scope>NUCLEOTIDE SEQUENCE [LARGE SCALE GENOMIC DNA]</scope>
    <source>
        <strain evidence="7 8">SSM26</strain>
    </source>
</reference>
<dbReference type="InterPro" id="IPR023512">
    <property type="entry name" value="Deaminase_MtaD/DadD"/>
</dbReference>
<proteinExistence type="inferred from homology"/>
<evidence type="ECO:0000256" key="4">
    <source>
        <dbReference type="ARBA" id="ARBA00022833"/>
    </source>
</evidence>
<dbReference type="HAMAP" id="MF_01281">
    <property type="entry name" value="MTA_SAH_deamin"/>
    <property type="match status" value="1"/>
</dbReference>
<feature type="binding site" evidence="5">
    <location>
        <position position="72"/>
    </location>
    <ligand>
        <name>Zn(2+)</name>
        <dbReference type="ChEBI" id="CHEBI:29105"/>
    </ligand>
</feature>
<dbReference type="Pfam" id="PF01979">
    <property type="entry name" value="Amidohydro_1"/>
    <property type="match status" value="1"/>
</dbReference>
<evidence type="ECO:0000256" key="3">
    <source>
        <dbReference type="ARBA" id="ARBA00022801"/>
    </source>
</evidence>
<feature type="binding site" evidence="5">
    <location>
        <position position="194"/>
    </location>
    <ligand>
        <name>substrate</name>
    </ligand>
</feature>
<evidence type="ECO:0000259" key="6">
    <source>
        <dbReference type="Pfam" id="PF01979"/>
    </source>
</evidence>
<evidence type="ECO:0000313" key="7">
    <source>
        <dbReference type="EMBL" id="ROZ84356.1"/>
    </source>
</evidence>
<dbReference type="Proteomes" id="UP000275199">
    <property type="component" value="Unassembled WGS sequence"/>
</dbReference>
<organism evidence="7 8">
    <name type="scientific">Pseudomonas neustonica</name>
    <dbReference type="NCBI Taxonomy" id="2487346"/>
    <lineage>
        <taxon>Bacteria</taxon>
        <taxon>Pseudomonadati</taxon>
        <taxon>Pseudomonadota</taxon>
        <taxon>Gammaproteobacteria</taxon>
        <taxon>Pseudomonadales</taxon>
        <taxon>Pseudomonadaceae</taxon>
        <taxon>Pseudomonas</taxon>
    </lineage>
</organism>
<accession>A0ABX9XJH0</accession>
<feature type="binding site" evidence="5">
    <location>
        <position position="309"/>
    </location>
    <ligand>
        <name>Zn(2+)</name>
        <dbReference type="ChEBI" id="CHEBI:29105"/>
    </ligand>
</feature>
<comment type="function">
    <text evidence="5">Catalyzes the deamination of 5-methylthioadenosine and S-adenosyl-L-homocysteine into 5-methylthioinosine and S-inosyl-L-homocysteine, respectively. Is also able to deaminate adenosine.</text>
</comment>
<name>A0ABX9XJH0_9PSED</name>
<dbReference type="EMBL" id="RKKU01000012">
    <property type="protein sequence ID" value="ROZ84356.1"/>
    <property type="molecule type" value="Genomic_DNA"/>
</dbReference>
<dbReference type="InterPro" id="IPR032466">
    <property type="entry name" value="Metal_Hydrolase"/>
</dbReference>
<comment type="similarity">
    <text evidence="5">Belongs to the metallo-dependent hydrolases superfamily. MTA/SAH deaminase family.</text>
</comment>
<comment type="caution">
    <text evidence="7">The sequence shown here is derived from an EMBL/GenBank/DDBJ whole genome shotgun (WGS) entry which is preliminary data.</text>
</comment>
<dbReference type="GO" id="GO:0016787">
    <property type="term" value="F:hydrolase activity"/>
    <property type="evidence" value="ECO:0007669"/>
    <property type="project" value="UniProtKB-KW"/>
</dbReference>
<dbReference type="EC" id="3.5.4.31" evidence="5"/>
<comment type="caution">
    <text evidence="5">Lacks conserved residue(s) required for the propagation of feature annotation.</text>
</comment>
<dbReference type="Gene3D" id="2.30.40.10">
    <property type="entry name" value="Urease, subunit C, domain 1"/>
    <property type="match status" value="1"/>
</dbReference>
<keyword evidence="3 5" id="KW-0378">Hydrolase</keyword>
<evidence type="ECO:0000313" key="8">
    <source>
        <dbReference type="Proteomes" id="UP000275199"/>
    </source>
</evidence>
<sequence>MTTLPDELDLLILPRWIVPVVPRGLVLEQHAIAVHQGRIIALLPTDKTHELNVRERRELPDHLLIPGLVNTHGHAAMSLFRGLADDLPLMSWLTDHIWPAEGRWVNPDFVRLGTELAIAEMLQGGTTCFADMYFYPDIAAAAAMDAGIRAQLAFPVIDNPIPGARDSAEGIAKGLKLHDETRHNELISVAFGPHAPYTVGDETLTRVRTLADELDLPIHMHIHETAFEVEEAVRLTGMRPLQRLQQLGLLSPRLQAVHVTQVNDDDLRLLSEHGVQVIHCPESNMKLASGAMPVKRLLDQQINVALGTDGAASNNDLDMLGEMRSAAFLAKLIAGDPTALDAHAALHMATLAGAQALGLAEETGSLEIGKFADLAAIDLSGLAQQPTYEPVSQLLYTCNAAQVSDVWVAGKQKLLAGKLCSLDIGPILQQASELATRIRKGDTHES</sequence>
<comment type="catalytic activity">
    <reaction evidence="5">
        <text>S-adenosyl-L-homocysteine + H2O + H(+) = S-inosyl-L-homocysteine + NH4(+)</text>
        <dbReference type="Rhea" id="RHEA:20716"/>
        <dbReference type="ChEBI" id="CHEBI:15377"/>
        <dbReference type="ChEBI" id="CHEBI:15378"/>
        <dbReference type="ChEBI" id="CHEBI:28938"/>
        <dbReference type="ChEBI" id="CHEBI:57856"/>
        <dbReference type="ChEBI" id="CHEBI:57985"/>
        <dbReference type="EC" id="3.5.4.28"/>
    </reaction>
</comment>
<dbReference type="PANTHER" id="PTHR43794">
    <property type="entry name" value="AMINOHYDROLASE SSNA-RELATED"/>
    <property type="match status" value="1"/>
</dbReference>
<evidence type="ECO:0000256" key="1">
    <source>
        <dbReference type="ARBA" id="ARBA00006745"/>
    </source>
</evidence>
<dbReference type="NCBIfam" id="NF006549">
    <property type="entry name" value="PRK09045.1"/>
    <property type="match status" value="1"/>
</dbReference>
<dbReference type="Gene3D" id="3.20.20.140">
    <property type="entry name" value="Metal-dependent hydrolases"/>
    <property type="match status" value="1"/>
</dbReference>
<dbReference type="InterPro" id="IPR050287">
    <property type="entry name" value="MTA/SAH_deaminase"/>
</dbReference>
<dbReference type="EC" id="3.5.4.28" evidence="5"/>